<evidence type="ECO:0000313" key="4">
    <source>
        <dbReference type="Proteomes" id="UP000294847"/>
    </source>
</evidence>
<dbReference type="InterPro" id="IPR038765">
    <property type="entry name" value="Papain-like_cys_pep_sf"/>
</dbReference>
<keyword evidence="2" id="KW-0012">Acyltransferase</keyword>
<protein>
    <submittedName>
        <fullName evidence="3">Uncharacterized protein</fullName>
    </submittedName>
</protein>
<dbReference type="Proteomes" id="UP000294847">
    <property type="component" value="Chromosome 7"/>
</dbReference>
<evidence type="ECO:0000313" key="3">
    <source>
        <dbReference type="EMBL" id="QBZ66436.1"/>
    </source>
</evidence>
<reference evidence="3 4" key="1">
    <citation type="journal article" date="2019" name="Mol. Biol. Evol.">
        <title>Blast fungal genomes show frequent chromosomal changes, gene gains and losses, and effector gene turnover.</title>
        <authorList>
            <person name="Gomez Luciano L.B."/>
            <person name="Jason Tsai I."/>
            <person name="Chuma I."/>
            <person name="Tosa Y."/>
            <person name="Chen Y.H."/>
            <person name="Li J.Y."/>
            <person name="Li M.Y."/>
            <person name="Jade Lu M.Y."/>
            <person name="Nakayashiki H."/>
            <person name="Li W.H."/>
        </authorList>
    </citation>
    <scope>NUCLEOTIDE SEQUENCE [LARGE SCALE GENOMIC DNA]</scope>
    <source>
        <strain evidence="3">MZ5-1-6</strain>
    </source>
</reference>
<dbReference type="PANTHER" id="PTHR11786">
    <property type="entry name" value="N-HYDROXYARYLAMINE O-ACETYLTRANSFERASE"/>
    <property type="match status" value="1"/>
</dbReference>
<accession>A0A4P7NWZ8</accession>
<dbReference type="EMBL" id="CP034210">
    <property type="protein sequence ID" value="QBZ66436.1"/>
    <property type="molecule type" value="Genomic_DNA"/>
</dbReference>
<proteinExistence type="inferred from homology"/>
<dbReference type="PANTHER" id="PTHR11786:SF0">
    <property type="entry name" value="ARYLAMINE N-ACETYLTRANSFERASE 4-RELATED"/>
    <property type="match status" value="1"/>
</dbReference>
<name>A0A4P7NWZ8_PYROR</name>
<sequence length="320" mass="35679">MASYSKGQIEQYLDHIGFRNADAGTLPPPTLATLTEVQARHLARVPFENISLRYSAKTPPLSLDEQDLFDKIVVGGRGGYCMEVNAFLSAVMRGLGFDVLNVGGRIKKSDDSGRFSGLSHMLNIVTIDGQRYQVDVGFGKGGPPMPIPLPRKDDGGRHDFVRIPPSSMGRVEWRSIPRQHLDADQRVWVYSTREDGEEEGWKERYSFVDAEFFPEDYEVLNFHTMTHPDSFFLNNVMAVRTVPEGEADGEVVLPCRGGCAARGTWVLFNDEIKRTVAGREEVVERLQSEEERIRGLDRYFGIKVSPEQAAAIKDPLGGSG</sequence>
<comment type="similarity">
    <text evidence="1 2">Belongs to the arylamine N-acetyltransferase family.</text>
</comment>
<dbReference type="SUPFAM" id="SSF54001">
    <property type="entry name" value="Cysteine proteinases"/>
    <property type="match status" value="1"/>
</dbReference>
<dbReference type="Gene3D" id="3.30.2140.20">
    <property type="match status" value="1"/>
</dbReference>
<dbReference type="InterPro" id="IPR001447">
    <property type="entry name" value="Arylamine_N-AcTrfase"/>
</dbReference>
<dbReference type="AlphaFoldDB" id="A0A4P7NWZ8"/>
<dbReference type="Pfam" id="PF00797">
    <property type="entry name" value="Acetyltransf_2"/>
    <property type="match status" value="1"/>
</dbReference>
<dbReference type="PRINTS" id="PR01543">
    <property type="entry name" value="ANATRNSFRASE"/>
</dbReference>
<dbReference type="GO" id="GO:0016407">
    <property type="term" value="F:acetyltransferase activity"/>
    <property type="evidence" value="ECO:0007669"/>
    <property type="project" value="InterPro"/>
</dbReference>
<dbReference type="InterPro" id="IPR053710">
    <property type="entry name" value="Arylamine_NAT_domain_sf"/>
</dbReference>
<keyword evidence="2" id="KW-0808">Transferase</keyword>
<gene>
    <name evidence="3" type="ORF">PoMZ_13413</name>
</gene>
<evidence type="ECO:0000256" key="1">
    <source>
        <dbReference type="ARBA" id="ARBA00006547"/>
    </source>
</evidence>
<evidence type="ECO:0000256" key="2">
    <source>
        <dbReference type="RuleBase" id="RU003452"/>
    </source>
</evidence>
<organism evidence="3 4">
    <name type="scientific">Pyricularia oryzae</name>
    <name type="common">Rice blast fungus</name>
    <name type="synonym">Magnaporthe oryzae</name>
    <dbReference type="NCBI Taxonomy" id="318829"/>
    <lineage>
        <taxon>Eukaryota</taxon>
        <taxon>Fungi</taxon>
        <taxon>Dikarya</taxon>
        <taxon>Ascomycota</taxon>
        <taxon>Pezizomycotina</taxon>
        <taxon>Sordariomycetes</taxon>
        <taxon>Sordariomycetidae</taxon>
        <taxon>Magnaporthales</taxon>
        <taxon>Pyriculariaceae</taxon>
        <taxon>Pyricularia</taxon>
    </lineage>
</organism>